<dbReference type="InterPro" id="IPR025515">
    <property type="entry name" value="DUF4403"/>
</dbReference>
<accession>A0A9N8RSP4</accession>
<dbReference type="EMBL" id="CAJQZC010000001">
    <property type="protein sequence ID" value="CAG4886697.1"/>
    <property type="molecule type" value="Genomic_DNA"/>
</dbReference>
<sequence length="468" mass="49797">MRISSRLSRLPMAVAMMSSPAFAAQITVQPPATASSSAIPPLAESTISVVANASLSQMCSQLGARIPKTLAENPSGHDCLQYGIYFRHDPADQVRCSGTENKIHVEATLYYQGGWRCGGPFGIGQVSCGFGSDPQKRAIVSFDSVLTWDPAWHLDGKPVIGARAVDACNATFINHDFSGFIQGKANDAIGKFSGQLPAYLSSATNFVQQATQAWVDLQKPIKLNQNPPVWLLVHPRNFAASNISINGDAISLGAQLQANPEVVVSATTPPSDNAPLPPLTTAPASNAFRVALNGWVTWAATNKVMADFISKEHPSYKRTFLGFPLATVTLEKVTVFGAGNDVYLAAGVDGSVRGTIYLHGVPQFNPTTQEIEIKNVDYTANTSKALEAADWFLHSALKSDLQSRAHYKIDHSLEDAQTQLQKALNQSVGAHVTLSGRVAPISGIAVSAQTDGLLARAVLNGTVNAAIH</sequence>
<dbReference type="AlphaFoldDB" id="A0A9N8RSP4"/>
<evidence type="ECO:0000256" key="1">
    <source>
        <dbReference type="SAM" id="SignalP"/>
    </source>
</evidence>
<organism evidence="2 3">
    <name type="scientific">Paraburkholderia saeva</name>
    <dbReference type="NCBI Taxonomy" id="2777537"/>
    <lineage>
        <taxon>Bacteria</taxon>
        <taxon>Pseudomonadati</taxon>
        <taxon>Pseudomonadota</taxon>
        <taxon>Betaproteobacteria</taxon>
        <taxon>Burkholderiales</taxon>
        <taxon>Burkholderiaceae</taxon>
        <taxon>Paraburkholderia</taxon>
    </lineage>
</organism>
<dbReference type="Pfam" id="PF14356">
    <property type="entry name" value="DUF4403"/>
    <property type="match status" value="1"/>
</dbReference>
<name>A0A9N8RSP4_9BURK</name>
<protein>
    <recommendedName>
        <fullName evidence="4">DUF4403 domain-containing protein</fullName>
    </recommendedName>
</protein>
<keyword evidence="3" id="KW-1185">Reference proteome</keyword>
<feature type="signal peptide" evidence="1">
    <location>
        <begin position="1"/>
        <end position="23"/>
    </location>
</feature>
<proteinExistence type="predicted"/>
<evidence type="ECO:0000313" key="3">
    <source>
        <dbReference type="Proteomes" id="UP000789704"/>
    </source>
</evidence>
<keyword evidence="1" id="KW-0732">Signal</keyword>
<gene>
    <name evidence="2" type="ORF">LMG31841_00244</name>
</gene>
<feature type="chain" id="PRO_5040258100" description="DUF4403 domain-containing protein" evidence="1">
    <location>
        <begin position="24"/>
        <end position="468"/>
    </location>
</feature>
<comment type="caution">
    <text evidence="2">The sequence shown here is derived from an EMBL/GenBank/DDBJ whole genome shotgun (WGS) entry which is preliminary data.</text>
</comment>
<evidence type="ECO:0008006" key="4">
    <source>
        <dbReference type="Google" id="ProtNLM"/>
    </source>
</evidence>
<evidence type="ECO:0000313" key="2">
    <source>
        <dbReference type="EMBL" id="CAG4886697.1"/>
    </source>
</evidence>
<dbReference type="Proteomes" id="UP000789704">
    <property type="component" value="Unassembled WGS sequence"/>
</dbReference>
<reference evidence="2" key="1">
    <citation type="submission" date="2021-04" db="EMBL/GenBank/DDBJ databases">
        <authorList>
            <person name="Vanwijnsberghe S."/>
        </authorList>
    </citation>
    <scope>NUCLEOTIDE SEQUENCE</scope>
    <source>
        <strain evidence="2">LMG 31841</strain>
    </source>
</reference>